<dbReference type="GO" id="GO:0031992">
    <property type="term" value="F:energy transducer activity"/>
    <property type="evidence" value="ECO:0007669"/>
    <property type="project" value="TreeGrafter"/>
</dbReference>
<evidence type="ECO:0000256" key="1">
    <source>
        <dbReference type="ARBA" id="ARBA00004383"/>
    </source>
</evidence>
<comment type="subcellular location">
    <subcellularLocation>
        <location evidence="1">Cell inner membrane</location>
        <topology evidence="1">Single-pass membrane protein</topology>
        <orientation evidence="1">Periplasmic side</orientation>
    </subcellularLocation>
</comment>
<keyword evidence="14" id="KW-1185">Reference proteome</keyword>
<evidence type="ECO:0000256" key="4">
    <source>
        <dbReference type="ARBA" id="ARBA00022475"/>
    </source>
</evidence>
<evidence type="ECO:0000256" key="10">
    <source>
        <dbReference type="SAM" id="MobiDB-lite"/>
    </source>
</evidence>
<dbReference type="GO" id="GO:0098797">
    <property type="term" value="C:plasma membrane protein complex"/>
    <property type="evidence" value="ECO:0007669"/>
    <property type="project" value="TreeGrafter"/>
</dbReference>
<name>A0A840BIW4_9RHOO</name>
<evidence type="ECO:0000256" key="8">
    <source>
        <dbReference type="ARBA" id="ARBA00022989"/>
    </source>
</evidence>
<keyword evidence="7" id="KW-0653">Protein transport</keyword>
<feature type="region of interest" description="Disordered" evidence="10">
    <location>
        <begin position="1"/>
        <end position="70"/>
    </location>
</feature>
<evidence type="ECO:0000256" key="7">
    <source>
        <dbReference type="ARBA" id="ARBA00022927"/>
    </source>
</evidence>
<dbReference type="InterPro" id="IPR006260">
    <property type="entry name" value="TonB/TolA_C"/>
</dbReference>
<dbReference type="SUPFAM" id="SSF74653">
    <property type="entry name" value="TolA/TonB C-terminal domain"/>
    <property type="match status" value="1"/>
</dbReference>
<dbReference type="PANTHER" id="PTHR33446:SF11">
    <property type="entry name" value="TONB3"/>
    <property type="match status" value="1"/>
</dbReference>
<dbReference type="AlphaFoldDB" id="A0A840BIW4"/>
<accession>A0A840BIW4</accession>
<dbReference type="NCBIfam" id="TIGR01352">
    <property type="entry name" value="tonB_Cterm"/>
    <property type="match status" value="1"/>
</dbReference>
<dbReference type="Proteomes" id="UP000561045">
    <property type="component" value="Unassembled WGS sequence"/>
</dbReference>
<dbReference type="Pfam" id="PF03544">
    <property type="entry name" value="TonB_C"/>
    <property type="match status" value="1"/>
</dbReference>
<evidence type="ECO:0000256" key="3">
    <source>
        <dbReference type="ARBA" id="ARBA00022448"/>
    </source>
</evidence>
<protein>
    <submittedName>
        <fullName evidence="13">Protein TonB</fullName>
    </submittedName>
</protein>
<keyword evidence="4" id="KW-1003">Cell membrane</keyword>
<evidence type="ECO:0000256" key="2">
    <source>
        <dbReference type="ARBA" id="ARBA00006555"/>
    </source>
</evidence>
<feature type="compositionally biased region" description="Low complexity" evidence="10">
    <location>
        <begin position="9"/>
        <end position="30"/>
    </location>
</feature>
<dbReference type="EMBL" id="JACIET010000002">
    <property type="protein sequence ID" value="MBB4013165.1"/>
    <property type="molecule type" value="Genomic_DNA"/>
</dbReference>
<reference evidence="13 14" key="1">
    <citation type="submission" date="2020-08" db="EMBL/GenBank/DDBJ databases">
        <title>Genomic Encyclopedia of Type Strains, Phase IV (KMG-IV): sequencing the most valuable type-strain genomes for metagenomic binning, comparative biology and taxonomic classification.</title>
        <authorList>
            <person name="Goeker M."/>
        </authorList>
    </citation>
    <scope>NUCLEOTIDE SEQUENCE [LARGE SCALE GENOMIC DNA]</scope>
    <source>
        <strain evidence="13 14">DSM 106739</strain>
    </source>
</reference>
<keyword evidence="6 11" id="KW-0812">Transmembrane</keyword>
<dbReference type="RefSeq" id="WP_183635074.1">
    <property type="nucleotide sequence ID" value="NZ_BAABLE010000005.1"/>
</dbReference>
<evidence type="ECO:0000259" key="12">
    <source>
        <dbReference type="Pfam" id="PF03544"/>
    </source>
</evidence>
<dbReference type="Gene3D" id="3.30.1150.10">
    <property type="match status" value="1"/>
</dbReference>
<feature type="domain" description="TonB C-terminal" evidence="12">
    <location>
        <begin position="280"/>
        <end position="341"/>
    </location>
</feature>
<dbReference type="GO" id="GO:0055085">
    <property type="term" value="P:transmembrane transport"/>
    <property type="evidence" value="ECO:0007669"/>
    <property type="project" value="InterPro"/>
</dbReference>
<organism evidence="13 14">
    <name type="scientific">Niveibacterium umoris</name>
    <dbReference type="NCBI Taxonomy" id="1193620"/>
    <lineage>
        <taxon>Bacteria</taxon>
        <taxon>Pseudomonadati</taxon>
        <taxon>Pseudomonadota</taxon>
        <taxon>Betaproteobacteria</taxon>
        <taxon>Rhodocyclales</taxon>
        <taxon>Rhodocyclaceae</taxon>
        <taxon>Niveibacterium</taxon>
    </lineage>
</organism>
<keyword evidence="3" id="KW-0813">Transport</keyword>
<dbReference type="PANTHER" id="PTHR33446">
    <property type="entry name" value="PROTEIN TONB-RELATED"/>
    <property type="match status" value="1"/>
</dbReference>
<evidence type="ECO:0000256" key="5">
    <source>
        <dbReference type="ARBA" id="ARBA00022519"/>
    </source>
</evidence>
<comment type="caution">
    <text evidence="13">The sequence shown here is derived from an EMBL/GenBank/DDBJ whole genome shotgun (WGS) entry which is preliminary data.</text>
</comment>
<feature type="compositionally biased region" description="Low complexity" evidence="10">
    <location>
        <begin position="38"/>
        <end position="50"/>
    </location>
</feature>
<evidence type="ECO:0000256" key="6">
    <source>
        <dbReference type="ARBA" id="ARBA00022692"/>
    </source>
</evidence>
<evidence type="ECO:0000256" key="11">
    <source>
        <dbReference type="SAM" id="Phobius"/>
    </source>
</evidence>
<evidence type="ECO:0000256" key="9">
    <source>
        <dbReference type="ARBA" id="ARBA00023136"/>
    </source>
</evidence>
<keyword evidence="8 11" id="KW-1133">Transmembrane helix</keyword>
<comment type="similarity">
    <text evidence="2">Belongs to the TonB family.</text>
</comment>
<gene>
    <name evidence="13" type="ORF">GGR36_002511</name>
</gene>
<feature type="transmembrane region" description="Helical" evidence="11">
    <location>
        <begin position="80"/>
        <end position="101"/>
    </location>
</feature>
<keyword evidence="5" id="KW-0997">Cell inner membrane</keyword>
<evidence type="ECO:0000313" key="13">
    <source>
        <dbReference type="EMBL" id="MBB4013165.1"/>
    </source>
</evidence>
<dbReference type="GO" id="GO:0015031">
    <property type="term" value="P:protein transport"/>
    <property type="evidence" value="ECO:0007669"/>
    <property type="project" value="UniProtKB-KW"/>
</dbReference>
<sequence>MPHAKTPRKPAAAPAPKPAAGAAPKRSAPANPAPAASPAPAAALLQAPKAPAEHAAPRPSAKRRRLRLPPATRRIGSENIFWGAISVSIVLHAVLLVLRFAPPDWALSRQRDKGLDIVLVNAKHARAPKDAQALAQANMDGGGNSKDKARPTTPLPPQELNVEGDELMEAKRRIERLEERQRDLLKQSKSLRTAEIVQGKPQPNPEPSKASGADQIDRTRAIARLEGEISKDIQEYAAKPKKAYATARTTEYAFAQYVEDWRQKLERVGTLNFPHDKNGRLYGNLLIEVTIRADGSIGDTRITRSSGNPALDNAALRILQLSSPFAPFNAEQRKKWDELHIIRTWVFSRDAGTLEARNN</sequence>
<dbReference type="InterPro" id="IPR051045">
    <property type="entry name" value="TonB-dependent_transducer"/>
</dbReference>
<dbReference type="InterPro" id="IPR037682">
    <property type="entry name" value="TonB_C"/>
</dbReference>
<proteinExistence type="inferred from homology"/>
<feature type="region of interest" description="Disordered" evidence="10">
    <location>
        <begin position="188"/>
        <end position="215"/>
    </location>
</feature>
<evidence type="ECO:0000313" key="14">
    <source>
        <dbReference type="Proteomes" id="UP000561045"/>
    </source>
</evidence>
<feature type="region of interest" description="Disordered" evidence="10">
    <location>
        <begin position="137"/>
        <end position="160"/>
    </location>
</feature>
<keyword evidence="9 11" id="KW-0472">Membrane</keyword>